<name>A0A916ZGP7_9BACL</name>
<dbReference type="Proteomes" id="UP000612456">
    <property type="component" value="Unassembled WGS sequence"/>
</dbReference>
<evidence type="ECO:0000259" key="1">
    <source>
        <dbReference type="PROSITE" id="PS51186"/>
    </source>
</evidence>
<dbReference type="AlphaFoldDB" id="A0A916ZGP7"/>
<reference evidence="2" key="2">
    <citation type="submission" date="2020-09" db="EMBL/GenBank/DDBJ databases">
        <authorList>
            <person name="Sun Q."/>
            <person name="Zhou Y."/>
        </authorList>
    </citation>
    <scope>NUCLEOTIDE SEQUENCE</scope>
    <source>
        <strain evidence="2">CGMCC 1.15178</strain>
    </source>
</reference>
<dbReference type="SUPFAM" id="SSF55729">
    <property type="entry name" value="Acyl-CoA N-acyltransferases (Nat)"/>
    <property type="match status" value="1"/>
</dbReference>
<dbReference type="InterPro" id="IPR000182">
    <property type="entry name" value="GNAT_dom"/>
</dbReference>
<proteinExistence type="predicted"/>
<gene>
    <name evidence="2" type="ORF">GCM10010911_64230</name>
</gene>
<sequence>MNLIHSSAPSRYTVTALSPLQAEELCSWRYEPPFDFYNWSSWGVMLQLGLEFGDEEIREKQYCAVVDGDGSLVGFIQFFPLLGVTRIGLGMRPELCGQGLGLKFMQAVVEEGLRRAPGDELDLEVHIWNLRAIRAYEKAGFVVSDTYIRRTVDGPIEVHCMVYSPEPMDAS</sequence>
<evidence type="ECO:0000313" key="3">
    <source>
        <dbReference type="Proteomes" id="UP000612456"/>
    </source>
</evidence>
<dbReference type="GO" id="GO:0016747">
    <property type="term" value="F:acyltransferase activity, transferring groups other than amino-acyl groups"/>
    <property type="evidence" value="ECO:0007669"/>
    <property type="project" value="InterPro"/>
</dbReference>
<dbReference type="Pfam" id="PF00583">
    <property type="entry name" value="Acetyltransf_1"/>
    <property type="match status" value="1"/>
</dbReference>
<dbReference type="RefSeq" id="WP_188999022.1">
    <property type="nucleotide sequence ID" value="NZ_BMHP01000008.1"/>
</dbReference>
<accession>A0A916ZGP7</accession>
<comment type="caution">
    <text evidence="2">The sequence shown here is derived from an EMBL/GenBank/DDBJ whole genome shotgun (WGS) entry which is preliminary data.</text>
</comment>
<dbReference type="EMBL" id="BMHP01000008">
    <property type="protein sequence ID" value="GGD96609.1"/>
    <property type="molecule type" value="Genomic_DNA"/>
</dbReference>
<dbReference type="PROSITE" id="PS51186">
    <property type="entry name" value="GNAT"/>
    <property type="match status" value="1"/>
</dbReference>
<organism evidence="2 3">
    <name type="scientific">Paenibacillus nasutitermitis</name>
    <dbReference type="NCBI Taxonomy" id="1652958"/>
    <lineage>
        <taxon>Bacteria</taxon>
        <taxon>Bacillati</taxon>
        <taxon>Bacillota</taxon>
        <taxon>Bacilli</taxon>
        <taxon>Bacillales</taxon>
        <taxon>Paenibacillaceae</taxon>
        <taxon>Paenibacillus</taxon>
    </lineage>
</organism>
<dbReference type="Gene3D" id="3.40.630.30">
    <property type="match status" value="1"/>
</dbReference>
<keyword evidence="3" id="KW-1185">Reference proteome</keyword>
<dbReference type="InterPro" id="IPR016181">
    <property type="entry name" value="Acyl_CoA_acyltransferase"/>
</dbReference>
<feature type="domain" description="N-acetyltransferase" evidence="1">
    <location>
        <begin position="12"/>
        <end position="169"/>
    </location>
</feature>
<protein>
    <submittedName>
        <fullName evidence="2">N-acetyltransferase</fullName>
    </submittedName>
</protein>
<dbReference type="CDD" id="cd04301">
    <property type="entry name" value="NAT_SF"/>
    <property type="match status" value="1"/>
</dbReference>
<evidence type="ECO:0000313" key="2">
    <source>
        <dbReference type="EMBL" id="GGD96609.1"/>
    </source>
</evidence>
<reference evidence="2" key="1">
    <citation type="journal article" date="2014" name="Int. J. Syst. Evol. Microbiol.">
        <title>Complete genome sequence of Corynebacterium casei LMG S-19264T (=DSM 44701T), isolated from a smear-ripened cheese.</title>
        <authorList>
            <consortium name="US DOE Joint Genome Institute (JGI-PGF)"/>
            <person name="Walter F."/>
            <person name="Albersmeier A."/>
            <person name="Kalinowski J."/>
            <person name="Ruckert C."/>
        </authorList>
    </citation>
    <scope>NUCLEOTIDE SEQUENCE</scope>
    <source>
        <strain evidence="2">CGMCC 1.15178</strain>
    </source>
</reference>